<dbReference type="GO" id="GO:0008830">
    <property type="term" value="F:dTDP-4-dehydrorhamnose 3,5-epimerase activity"/>
    <property type="evidence" value="ECO:0007669"/>
    <property type="project" value="UniProtKB-UniRule"/>
</dbReference>
<keyword evidence="3" id="KW-0413">Isomerase</keyword>
<dbReference type="NCBIfam" id="TIGR01221">
    <property type="entry name" value="rmlC"/>
    <property type="match status" value="1"/>
</dbReference>
<feature type="active site" description="Proton acceptor" evidence="1">
    <location>
        <position position="61"/>
    </location>
</feature>
<dbReference type="AlphaFoldDB" id="A0A4R1PQ59"/>
<dbReference type="InterPro" id="IPR014710">
    <property type="entry name" value="RmlC-like_jellyroll"/>
</dbReference>
<organism evidence="4 5">
    <name type="scientific">Anaerospora hongkongensis</name>
    <dbReference type="NCBI Taxonomy" id="244830"/>
    <lineage>
        <taxon>Bacteria</taxon>
        <taxon>Bacillati</taxon>
        <taxon>Bacillota</taxon>
        <taxon>Negativicutes</taxon>
        <taxon>Selenomonadales</taxon>
        <taxon>Sporomusaceae</taxon>
        <taxon>Anaerospora</taxon>
    </lineage>
</organism>
<dbReference type="Proteomes" id="UP000295063">
    <property type="component" value="Unassembled WGS sequence"/>
</dbReference>
<dbReference type="PANTHER" id="PTHR21047:SF2">
    <property type="entry name" value="THYMIDINE DIPHOSPHO-4-KETO-RHAMNOSE 3,5-EPIMERASE"/>
    <property type="match status" value="1"/>
</dbReference>
<dbReference type="GO" id="GO:0000271">
    <property type="term" value="P:polysaccharide biosynthetic process"/>
    <property type="evidence" value="ECO:0007669"/>
    <property type="project" value="TreeGrafter"/>
</dbReference>
<sequence>MIVIETNLPEVLLIEPQVFGDSRGYFFETWQQNRYEAIGITENFVQDNVSFSSRGVLRGLHYQHPHSQGKLVSVLQGEVFDVAVDIRIGSPRFGHWAGVFLSETNHRQLWVPPGFAHGFCVTSEFAYFSYKCTDLYTPQAEGGIIWNDPDIGIAWPLEDVVLSAKDCVYTRLKAVAADKLPIFKER</sequence>
<feature type="active site" description="Proton donor" evidence="1">
    <location>
        <position position="130"/>
    </location>
</feature>
<accession>A0A4R1PQ59</accession>
<evidence type="ECO:0000256" key="1">
    <source>
        <dbReference type="PIRSR" id="PIRSR600888-1"/>
    </source>
</evidence>
<dbReference type="InterPro" id="IPR000888">
    <property type="entry name" value="RmlC-like"/>
</dbReference>
<dbReference type="RefSeq" id="WP_132083235.1">
    <property type="nucleotide sequence ID" value="NZ_SLUI01000019.1"/>
</dbReference>
<feature type="site" description="Participates in a stacking interaction with the thymidine ring of dTDP-4-oxo-6-deoxyglucose" evidence="2">
    <location>
        <position position="136"/>
    </location>
</feature>
<dbReference type="EC" id="5.1.3.13" evidence="3"/>
<reference evidence="4 5" key="1">
    <citation type="submission" date="2019-03" db="EMBL/GenBank/DDBJ databases">
        <title>Genomic Encyclopedia of Type Strains, Phase IV (KMG-IV): sequencing the most valuable type-strain genomes for metagenomic binning, comparative biology and taxonomic classification.</title>
        <authorList>
            <person name="Goeker M."/>
        </authorList>
    </citation>
    <scope>NUCLEOTIDE SEQUENCE [LARGE SCALE GENOMIC DNA]</scope>
    <source>
        <strain evidence="4 5">DSM 15969</strain>
    </source>
</reference>
<comment type="pathway">
    <text evidence="3">Carbohydrate biosynthesis; dTDP-L-rhamnose biosynthesis.</text>
</comment>
<dbReference type="OrthoDB" id="9800680at2"/>
<comment type="function">
    <text evidence="3">Catalyzes the epimerization of the C3' and C5'positions of dTDP-6-deoxy-D-xylo-4-hexulose, forming dTDP-6-deoxy-L-lyxo-4-hexulose.</text>
</comment>
<comment type="caution">
    <text evidence="4">The sequence shown here is derived from an EMBL/GenBank/DDBJ whole genome shotgun (WGS) entry which is preliminary data.</text>
</comment>
<dbReference type="UniPathway" id="UPA00124"/>
<evidence type="ECO:0000256" key="3">
    <source>
        <dbReference type="RuleBase" id="RU364069"/>
    </source>
</evidence>
<comment type="catalytic activity">
    <reaction evidence="3">
        <text>dTDP-4-dehydro-6-deoxy-alpha-D-glucose = dTDP-4-dehydro-beta-L-rhamnose</text>
        <dbReference type="Rhea" id="RHEA:16969"/>
        <dbReference type="ChEBI" id="CHEBI:57649"/>
        <dbReference type="ChEBI" id="CHEBI:62830"/>
        <dbReference type="EC" id="5.1.3.13"/>
    </reaction>
</comment>
<dbReference type="InterPro" id="IPR011051">
    <property type="entry name" value="RmlC_Cupin_sf"/>
</dbReference>
<protein>
    <recommendedName>
        <fullName evidence="3">dTDP-4-dehydrorhamnose 3,5-epimerase</fullName>
        <ecNumber evidence="3">5.1.3.13</ecNumber>
    </recommendedName>
    <alternativeName>
        <fullName evidence="3">Thymidine diphospho-4-keto-rhamnose 3,5-epimerase</fullName>
    </alternativeName>
</protein>
<dbReference type="CDD" id="cd00438">
    <property type="entry name" value="cupin_RmlC"/>
    <property type="match status" value="1"/>
</dbReference>
<evidence type="ECO:0000313" key="5">
    <source>
        <dbReference type="Proteomes" id="UP000295063"/>
    </source>
</evidence>
<comment type="similarity">
    <text evidence="3">Belongs to the dTDP-4-dehydrorhamnose 3,5-epimerase family.</text>
</comment>
<dbReference type="GO" id="GO:0019305">
    <property type="term" value="P:dTDP-rhamnose biosynthetic process"/>
    <property type="evidence" value="ECO:0007669"/>
    <property type="project" value="UniProtKB-UniRule"/>
</dbReference>
<dbReference type="Pfam" id="PF00908">
    <property type="entry name" value="dTDP_sugar_isom"/>
    <property type="match status" value="1"/>
</dbReference>
<evidence type="ECO:0000313" key="4">
    <source>
        <dbReference type="EMBL" id="TCL32980.1"/>
    </source>
</evidence>
<dbReference type="GO" id="GO:0005829">
    <property type="term" value="C:cytosol"/>
    <property type="evidence" value="ECO:0007669"/>
    <property type="project" value="TreeGrafter"/>
</dbReference>
<dbReference type="SUPFAM" id="SSF51182">
    <property type="entry name" value="RmlC-like cupins"/>
    <property type="match status" value="1"/>
</dbReference>
<dbReference type="PANTHER" id="PTHR21047">
    <property type="entry name" value="DTDP-6-DEOXY-D-GLUCOSE-3,5 EPIMERASE"/>
    <property type="match status" value="1"/>
</dbReference>
<keyword evidence="5" id="KW-1185">Reference proteome</keyword>
<evidence type="ECO:0000256" key="2">
    <source>
        <dbReference type="PIRSR" id="PIRSR600888-3"/>
    </source>
</evidence>
<comment type="subunit">
    <text evidence="3">Homodimer.</text>
</comment>
<gene>
    <name evidence="4" type="ORF">EV210_11955</name>
</gene>
<name>A0A4R1PQ59_9FIRM</name>
<dbReference type="Gene3D" id="2.60.120.10">
    <property type="entry name" value="Jelly Rolls"/>
    <property type="match status" value="1"/>
</dbReference>
<proteinExistence type="inferred from homology"/>
<dbReference type="EMBL" id="SLUI01000019">
    <property type="protein sequence ID" value="TCL32980.1"/>
    <property type="molecule type" value="Genomic_DNA"/>
</dbReference>